<feature type="region of interest" description="Disordered" evidence="1">
    <location>
        <begin position="122"/>
        <end position="141"/>
    </location>
</feature>
<gene>
    <name evidence="2" type="ORF">A4X06_0g7835</name>
</gene>
<proteinExistence type="predicted"/>
<sequence length="385" mass="41962">MGDGQSIQILDGVLLLHGGKATASASAGYTYPFATDSSDLLFLNLTTPIPLSAPPWQSLASPATAFFLTLASFSRNGLALFGRQDSLVSTPSANDSLYLLDFSNPAVLSHLTSREQGRLQVAHPSQGLQPQCPQSRPRRSAGYHQGQHHIILPFKLSNQTRADSMYLPSRSHSVIVLSAIGHRAPDSQSCHGLHLQARLHHLRCEPRQCRYRHDLHGHVHETFGTRLETLRTRAPPSDESWTEARPMAATTRWTAPTRVCCSLGGASAGGADNHGTHHIEDTLGFAHLETLPLLRDQSHRIDPADSIPLGIPLPTPNHHTAAQIRRLLIFLASLPAHPANPNTSHLAYAIAQLAEVRAEYLLGSAKFLGSRVREYAVGKIVEYGR</sequence>
<comment type="caution">
    <text evidence="2">The sequence shown here is derived from an EMBL/GenBank/DDBJ whole genome shotgun (WGS) entry which is preliminary data.</text>
</comment>
<evidence type="ECO:0000313" key="2">
    <source>
        <dbReference type="EMBL" id="KAE8240274.1"/>
    </source>
</evidence>
<reference evidence="2" key="2">
    <citation type="journal article" date="2019" name="IMA Fungus">
        <title>Genome sequencing and comparison of five Tilletia species to identify candidate genes for the detection of regulated species infecting wheat.</title>
        <authorList>
            <person name="Nguyen H.D.T."/>
            <person name="Sultana T."/>
            <person name="Kesanakurti P."/>
            <person name="Hambleton S."/>
        </authorList>
    </citation>
    <scope>NUCLEOTIDE SEQUENCE</scope>
    <source>
        <strain evidence="2">DAOMC 236426</strain>
    </source>
</reference>
<reference evidence="2" key="1">
    <citation type="submission" date="2016-04" db="EMBL/GenBank/DDBJ databases">
        <authorList>
            <person name="Nguyen H.D."/>
            <person name="Samba Siva P."/>
            <person name="Cullis J."/>
            <person name="Levesque C.A."/>
            <person name="Hambleton S."/>
        </authorList>
    </citation>
    <scope>NUCLEOTIDE SEQUENCE</scope>
    <source>
        <strain evidence="2">DAOMC 236426</strain>
    </source>
</reference>
<organism evidence="2 3">
    <name type="scientific">Tilletia controversa</name>
    <name type="common">dwarf bunt fungus</name>
    <dbReference type="NCBI Taxonomy" id="13291"/>
    <lineage>
        <taxon>Eukaryota</taxon>
        <taxon>Fungi</taxon>
        <taxon>Dikarya</taxon>
        <taxon>Basidiomycota</taxon>
        <taxon>Ustilaginomycotina</taxon>
        <taxon>Exobasidiomycetes</taxon>
        <taxon>Tilletiales</taxon>
        <taxon>Tilletiaceae</taxon>
        <taxon>Tilletia</taxon>
    </lineage>
</organism>
<name>A0A8X7MLW1_9BASI</name>
<accession>A0A8X7MLW1</accession>
<protein>
    <submittedName>
        <fullName evidence="2">Uncharacterized protein</fullName>
    </submittedName>
</protein>
<dbReference type="AlphaFoldDB" id="A0A8X7MLW1"/>
<evidence type="ECO:0000313" key="3">
    <source>
        <dbReference type="Proteomes" id="UP000077684"/>
    </source>
</evidence>
<dbReference type="EMBL" id="LWDE02001488">
    <property type="protein sequence ID" value="KAE8240274.1"/>
    <property type="molecule type" value="Genomic_DNA"/>
</dbReference>
<dbReference type="Proteomes" id="UP000077684">
    <property type="component" value="Unassembled WGS sequence"/>
</dbReference>
<keyword evidence="3" id="KW-1185">Reference proteome</keyword>
<evidence type="ECO:0000256" key="1">
    <source>
        <dbReference type="SAM" id="MobiDB-lite"/>
    </source>
</evidence>